<keyword evidence="3" id="KW-1185">Reference proteome</keyword>
<dbReference type="AlphaFoldDB" id="A0A4U8QB16"/>
<comment type="caution">
    <text evidence="2">The sequence shown here is derived from an EMBL/GenBank/DDBJ whole genome shotgun (WGS) entry which is preliminary data.</text>
</comment>
<proteinExistence type="predicted"/>
<protein>
    <submittedName>
        <fullName evidence="2">Uncharacterized protein</fullName>
    </submittedName>
</protein>
<feature type="transmembrane region" description="Helical" evidence="1">
    <location>
        <begin position="12"/>
        <end position="28"/>
    </location>
</feature>
<reference evidence="2 3" key="1">
    <citation type="journal article" date="2019" name="Anaerobe">
        <title>Detection of Robinsoniella peoriensis in multiple bone samples of a trauma patient.</title>
        <authorList>
            <person name="Schrottner P."/>
            <person name="Hartwich K."/>
            <person name="Bunk B."/>
            <person name="Schober I."/>
            <person name="Helbig S."/>
            <person name="Rudolph W.W."/>
            <person name="Gunzer F."/>
        </authorList>
    </citation>
    <scope>NUCLEOTIDE SEQUENCE [LARGE SCALE GENOMIC DNA]</scope>
    <source>
        <strain evidence="2 3">DSM 106044</strain>
    </source>
</reference>
<dbReference type="STRING" id="180332.GCA_000797495_03380"/>
<keyword evidence="1" id="KW-0472">Membrane</keyword>
<gene>
    <name evidence="2" type="ORF">DSM106044_01673</name>
</gene>
<dbReference type="Proteomes" id="UP000306509">
    <property type="component" value="Unassembled WGS sequence"/>
</dbReference>
<dbReference type="RefSeq" id="WP_044295657.1">
    <property type="nucleotide sequence ID" value="NZ_JTGN01000006.1"/>
</dbReference>
<sequence length="397" mass="45627">MRKIKIYKLKEYVLTGLGIILIGLFINMDFALVFLGMYLAAPILSIFGAFVVVRKLEVSIDIHKTILLKGEKGKVSVTVTNHSLPPVLGLEVILTGEKHIQYVGKDRYHLSIGGRQSLSYDKEYQAVMWGECCLKAAYVTITDLFGFISFQEIVADDEKVKKTIKIVPDIPDVLIEDENIWNCFRTTDDSKDEKVTRETIDQRSSMPGYEYREYQPGDPIKRINWKLSERRGNYMLRLDDYAMYAPPVFILDAYVDADAWPEIQRSQIIYKEQRVLEGMLGMIKEFIENGSGCELQCWLDGEIQQLSLNTMEDLGSLQWKMSRFQFEHNSHHSIDLYVRIPDNRDGCIIFTAGMNEKLKSRIKGLGDQVITVIGGENLFTVPDMFLITEEFQLQRIT</sequence>
<accession>A0A4U8QB16</accession>
<name>A0A4U8QB16_9FIRM</name>
<organism evidence="2 3">
    <name type="scientific">Robinsoniella peoriensis</name>
    <dbReference type="NCBI Taxonomy" id="180332"/>
    <lineage>
        <taxon>Bacteria</taxon>
        <taxon>Bacillati</taxon>
        <taxon>Bacillota</taxon>
        <taxon>Clostridia</taxon>
        <taxon>Lachnospirales</taxon>
        <taxon>Lachnospiraceae</taxon>
        <taxon>Robinsoniella</taxon>
    </lineage>
</organism>
<evidence type="ECO:0000256" key="1">
    <source>
        <dbReference type="SAM" id="Phobius"/>
    </source>
</evidence>
<evidence type="ECO:0000313" key="3">
    <source>
        <dbReference type="Proteomes" id="UP000306509"/>
    </source>
</evidence>
<dbReference type="EMBL" id="QGQD01000038">
    <property type="protein sequence ID" value="TLD01453.1"/>
    <property type="molecule type" value="Genomic_DNA"/>
</dbReference>
<evidence type="ECO:0000313" key="2">
    <source>
        <dbReference type="EMBL" id="TLD01453.1"/>
    </source>
</evidence>
<dbReference type="PANTHER" id="PTHR34351">
    <property type="entry name" value="SLR1927 PROTEIN-RELATED"/>
    <property type="match status" value="1"/>
</dbReference>
<keyword evidence="1" id="KW-0812">Transmembrane</keyword>
<keyword evidence="1" id="KW-1133">Transmembrane helix</keyword>